<gene>
    <name evidence="2" type="ORF">V6N11_021838</name>
</gene>
<evidence type="ECO:0000313" key="2">
    <source>
        <dbReference type="EMBL" id="KAK9036915.1"/>
    </source>
</evidence>
<evidence type="ECO:0000256" key="1">
    <source>
        <dbReference type="SAM" id="MobiDB-lite"/>
    </source>
</evidence>
<feature type="compositionally biased region" description="Polar residues" evidence="1">
    <location>
        <begin position="1"/>
        <end position="21"/>
    </location>
</feature>
<dbReference type="EMBL" id="JBBPBN010000005">
    <property type="protein sequence ID" value="KAK9036915.1"/>
    <property type="molecule type" value="Genomic_DNA"/>
</dbReference>
<protein>
    <submittedName>
        <fullName evidence="2">Uncharacterized protein</fullName>
    </submittedName>
</protein>
<name>A0ABR2THE7_9ROSI</name>
<sequence>MRVKTQSSIAEDTSVYNSMPSSRGIKFPELQILQQPEGNPTKPELKRLLKPTKATLRRISLLADDHRSDLKGAKTMTLHREEAPRSTDFELCSEDRRT</sequence>
<keyword evidence="3" id="KW-1185">Reference proteome</keyword>
<proteinExistence type="predicted"/>
<evidence type="ECO:0000313" key="3">
    <source>
        <dbReference type="Proteomes" id="UP001396334"/>
    </source>
</evidence>
<feature type="region of interest" description="Disordered" evidence="1">
    <location>
        <begin position="73"/>
        <end position="98"/>
    </location>
</feature>
<dbReference type="Proteomes" id="UP001396334">
    <property type="component" value="Unassembled WGS sequence"/>
</dbReference>
<feature type="region of interest" description="Disordered" evidence="1">
    <location>
        <begin position="1"/>
        <end position="23"/>
    </location>
</feature>
<accession>A0ABR2THE7</accession>
<comment type="caution">
    <text evidence="2">The sequence shown here is derived from an EMBL/GenBank/DDBJ whole genome shotgun (WGS) entry which is preliminary data.</text>
</comment>
<reference evidence="2 3" key="1">
    <citation type="journal article" date="2024" name="G3 (Bethesda)">
        <title>Genome assembly of Hibiscus sabdariffa L. provides insights into metabolisms of medicinal natural products.</title>
        <authorList>
            <person name="Kim T."/>
        </authorList>
    </citation>
    <scope>NUCLEOTIDE SEQUENCE [LARGE SCALE GENOMIC DNA]</scope>
    <source>
        <strain evidence="2">TK-2024</strain>
        <tissue evidence="2">Old leaves</tissue>
    </source>
</reference>
<organism evidence="2 3">
    <name type="scientific">Hibiscus sabdariffa</name>
    <name type="common">roselle</name>
    <dbReference type="NCBI Taxonomy" id="183260"/>
    <lineage>
        <taxon>Eukaryota</taxon>
        <taxon>Viridiplantae</taxon>
        <taxon>Streptophyta</taxon>
        <taxon>Embryophyta</taxon>
        <taxon>Tracheophyta</taxon>
        <taxon>Spermatophyta</taxon>
        <taxon>Magnoliopsida</taxon>
        <taxon>eudicotyledons</taxon>
        <taxon>Gunneridae</taxon>
        <taxon>Pentapetalae</taxon>
        <taxon>rosids</taxon>
        <taxon>malvids</taxon>
        <taxon>Malvales</taxon>
        <taxon>Malvaceae</taxon>
        <taxon>Malvoideae</taxon>
        <taxon>Hibiscus</taxon>
    </lineage>
</organism>